<accession>A0A8K0TBK4</accession>
<comment type="caution">
    <text evidence="2">The sequence shown here is derived from an EMBL/GenBank/DDBJ whole genome shotgun (WGS) entry which is preliminary data.</text>
</comment>
<reference evidence="2" key="1">
    <citation type="journal article" date="2021" name="Nat. Commun.">
        <title>Genetic determinants of endophytism in the Arabidopsis root mycobiome.</title>
        <authorList>
            <person name="Mesny F."/>
            <person name="Miyauchi S."/>
            <person name="Thiergart T."/>
            <person name="Pickel B."/>
            <person name="Atanasova L."/>
            <person name="Karlsson M."/>
            <person name="Huettel B."/>
            <person name="Barry K.W."/>
            <person name="Haridas S."/>
            <person name="Chen C."/>
            <person name="Bauer D."/>
            <person name="Andreopoulos W."/>
            <person name="Pangilinan J."/>
            <person name="LaButti K."/>
            <person name="Riley R."/>
            <person name="Lipzen A."/>
            <person name="Clum A."/>
            <person name="Drula E."/>
            <person name="Henrissat B."/>
            <person name="Kohler A."/>
            <person name="Grigoriev I.V."/>
            <person name="Martin F.M."/>
            <person name="Hacquard S."/>
        </authorList>
    </citation>
    <scope>NUCLEOTIDE SEQUENCE</scope>
    <source>
        <strain evidence="2">MPI-CAGE-AT-0016</strain>
    </source>
</reference>
<feature type="region of interest" description="Disordered" evidence="1">
    <location>
        <begin position="181"/>
        <end position="214"/>
    </location>
</feature>
<dbReference type="EMBL" id="JAGPXD010000003">
    <property type="protein sequence ID" value="KAH7361669.1"/>
    <property type="molecule type" value="Genomic_DNA"/>
</dbReference>
<evidence type="ECO:0000256" key="1">
    <source>
        <dbReference type="SAM" id="MobiDB-lite"/>
    </source>
</evidence>
<proteinExistence type="predicted"/>
<keyword evidence="3" id="KW-1185">Reference proteome</keyword>
<sequence>MLCWLTKVDRLSLEGLASGLLRNLARTQMRLESRTAAHLLAANAALVLDEVFHGGFVPRRLDILEPIIEVLVERILVLHDEAQGMHLVEIIKSACGLVVANRLIVHQRQVGLGNLVSDAPGFDVDKLRVFDGKREGRHGLHLTSTGGHDNDRGRGHVGGRDVGRGHLDETRSMMMAFRREMTKKKRTEDEEQKGKKVEGEAGGMRRGKRESWGGWRDCVNSQVTTVLRSR</sequence>
<dbReference type="Proteomes" id="UP000813385">
    <property type="component" value="Unassembled WGS sequence"/>
</dbReference>
<feature type="compositionally biased region" description="Basic and acidic residues" evidence="1">
    <location>
        <begin position="186"/>
        <end position="199"/>
    </location>
</feature>
<gene>
    <name evidence="2" type="ORF">B0T11DRAFT_279328</name>
</gene>
<organism evidence="2 3">
    <name type="scientific">Plectosphaerella cucumerina</name>
    <dbReference type="NCBI Taxonomy" id="40658"/>
    <lineage>
        <taxon>Eukaryota</taxon>
        <taxon>Fungi</taxon>
        <taxon>Dikarya</taxon>
        <taxon>Ascomycota</taxon>
        <taxon>Pezizomycotina</taxon>
        <taxon>Sordariomycetes</taxon>
        <taxon>Hypocreomycetidae</taxon>
        <taxon>Glomerellales</taxon>
        <taxon>Plectosphaerellaceae</taxon>
        <taxon>Plectosphaerella</taxon>
    </lineage>
</organism>
<protein>
    <submittedName>
        <fullName evidence="2">Uncharacterized protein</fullName>
    </submittedName>
</protein>
<name>A0A8K0TBK4_9PEZI</name>
<feature type="region of interest" description="Disordered" evidence="1">
    <location>
        <begin position="138"/>
        <end position="165"/>
    </location>
</feature>
<dbReference type="AlphaFoldDB" id="A0A8K0TBK4"/>
<evidence type="ECO:0000313" key="2">
    <source>
        <dbReference type="EMBL" id="KAH7361669.1"/>
    </source>
</evidence>
<feature type="compositionally biased region" description="Basic and acidic residues" evidence="1">
    <location>
        <begin position="148"/>
        <end position="165"/>
    </location>
</feature>
<evidence type="ECO:0000313" key="3">
    <source>
        <dbReference type="Proteomes" id="UP000813385"/>
    </source>
</evidence>